<comment type="caution">
    <text evidence="18">The sequence shown here is derived from an EMBL/GenBank/DDBJ whole genome shotgun (WGS) entry which is preliminary data.</text>
</comment>
<name>A0AAV2I2Q5_LYMST</name>
<protein>
    <recommendedName>
        <fullName evidence="4">Riboflavin kinase</fullName>
        <ecNumber evidence="3">2.7.1.26</ecNumber>
    </recommendedName>
    <alternativeName>
        <fullName evidence="16">ATP:riboflavin 5'-phosphotransferase</fullName>
    </alternativeName>
    <alternativeName>
        <fullName evidence="13">Flavokinase</fullName>
    </alternativeName>
</protein>
<dbReference type="FunFam" id="2.40.30.30:FF:000002">
    <property type="entry name" value="Riboflavin kinase, putative"/>
    <property type="match status" value="1"/>
</dbReference>
<keyword evidence="10" id="KW-0418">Kinase</keyword>
<keyword evidence="8" id="KW-0479">Metal-binding</keyword>
<dbReference type="Gene3D" id="2.40.30.30">
    <property type="entry name" value="Riboflavin kinase-like"/>
    <property type="match status" value="1"/>
</dbReference>
<dbReference type="GO" id="GO:0046872">
    <property type="term" value="F:metal ion binding"/>
    <property type="evidence" value="ECO:0007669"/>
    <property type="project" value="UniProtKB-KW"/>
</dbReference>
<dbReference type="GO" id="GO:0009231">
    <property type="term" value="P:riboflavin biosynthetic process"/>
    <property type="evidence" value="ECO:0007669"/>
    <property type="project" value="InterPro"/>
</dbReference>
<evidence type="ECO:0000256" key="10">
    <source>
        <dbReference type="ARBA" id="ARBA00022777"/>
    </source>
</evidence>
<dbReference type="PANTHER" id="PTHR22749">
    <property type="entry name" value="RIBOFLAVIN KINASE/FMN ADENYLYLTRANSFERASE"/>
    <property type="match status" value="1"/>
</dbReference>
<evidence type="ECO:0000256" key="12">
    <source>
        <dbReference type="ARBA" id="ARBA00022840"/>
    </source>
</evidence>
<evidence type="ECO:0000256" key="11">
    <source>
        <dbReference type="ARBA" id="ARBA00022833"/>
    </source>
</evidence>
<dbReference type="EMBL" id="CAXITT010000351">
    <property type="protein sequence ID" value="CAL1539686.1"/>
    <property type="molecule type" value="Genomic_DNA"/>
</dbReference>
<dbReference type="AlphaFoldDB" id="A0AAV2I2Q5"/>
<comment type="pathway">
    <text evidence="2">Cofactor biosynthesis; FMN biosynthesis; FMN from riboflavin (ATP route): step 1/1.</text>
</comment>
<evidence type="ECO:0000256" key="4">
    <source>
        <dbReference type="ARBA" id="ARBA00017394"/>
    </source>
</evidence>
<keyword evidence="19" id="KW-1185">Reference proteome</keyword>
<dbReference type="GO" id="GO:0008531">
    <property type="term" value="F:riboflavin kinase activity"/>
    <property type="evidence" value="ECO:0007669"/>
    <property type="project" value="UniProtKB-EC"/>
</dbReference>
<accession>A0AAV2I2Q5</accession>
<comment type="catalytic activity">
    <reaction evidence="14">
        <text>riboflavin + ATP = FMN + ADP + H(+)</text>
        <dbReference type="Rhea" id="RHEA:14357"/>
        <dbReference type="ChEBI" id="CHEBI:15378"/>
        <dbReference type="ChEBI" id="CHEBI:30616"/>
        <dbReference type="ChEBI" id="CHEBI:57986"/>
        <dbReference type="ChEBI" id="CHEBI:58210"/>
        <dbReference type="ChEBI" id="CHEBI:456216"/>
        <dbReference type="EC" id="2.7.1.26"/>
    </reaction>
    <physiologicalReaction direction="left-to-right" evidence="14">
        <dbReference type="Rhea" id="RHEA:14358"/>
    </physiologicalReaction>
</comment>
<evidence type="ECO:0000256" key="2">
    <source>
        <dbReference type="ARBA" id="ARBA00005201"/>
    </source>
</evidence>
<proteinExistence type="predicted"/>
<dbReference type="InterPro" id="IPR015865">
    <property type="entry name" value="Riboflavin_kinase_bac/euk"/>
</dbReference>
<dbReference type="InterPro" id="IPR023468">
    <property type="entry name" value="Riboflavin_kinase"/>
</dbReference>
<evidence type="ECO:0000256" key="7">
    <source>
        <dbReference type="ARBA" id="ARBA00022679"/>
    </source>
</evidence>
<feature type="domain" description="Riboflavin kinase" evidence="17">
    <location>
        <begin position="5"/>
        <end position="136"/>
    </location>
</feature>
<evidence type="ECO:0000256" key="6">
    <source>
        <dbReference type="ARBA" id="ARBA00022643"/>
    </source>
</evidence>
<comment type="function">
    <text evidence="15">Catalyzes the phosphorylation of riboflavin (vitamin B2) to form flavin-mononucleotide (FMN), hence rate-limiting enzyme in the synthesis of FAD. Essential for TNF-induced reactive oxygen species (ROS) production. Through its interaction with both TNFRSF1A and CYBA, physically and functionally couples TNFRSF1A to NADPH oxidase. TNF-activation of RFK may enhance the incorporation of FAD in NADPH oxidase, a critical step for the assembly and activation of NADPH oxidase.</text>
</comment>
<evidence type="ECO:0000256" key="13">
    <source>
        <dbReference type="ARBA" id="ARBA00029789"/>
    </source>
</evidence>
<gene>
    <name evidence="18" type="ORF">GSLYS_00013419001</name>
</gene>
<keyword evidence="7" id="KW-0808">Transferase</keyword>
<keyword evidence="5" id="KW-0285">Flavoprotein</keyword>
<dbReference type="PANTHER" id="PTHR22749:SF6">
    <property type="entry name" value="RIBOFLAVIN KINASE"/>
    <property type="match status" value="1"/>
</dbReference>
<organism evidence="18 19">
    <name type="scientific">Lymnaea stagnalis</name>
    <name type="common">Great pond snail</name>
    <name type="synonym">Helix stagnalis</name>
    <dbReference type="NCBI Taxonomy" id="6523"/>
    <lineage>
        <taxon>Eukaryota</taxon>
        <taxon>Metazoa</taxon>
        <taxon>Spiralia</taxon>
        <taxon>Lophotrochozoa</taxon>
        <taxon>Mollusca</taxon>
        <taxon>Gastropoda</taxon>
        <taxon>Heterobranchia</taxon>
        <taxon>Euthyneura</taxon>
        <taxon>Panpulmonata</taxon>
        <taxon>Hygrophila</taxon>
        <taxon>Lymnaeoidea</taxon>
        <taxon>Lymnaeidae</taxon>
        <taxon>Lymnaea</taxon>
    </lineage>
</organism>
<dbReference type="InterPro" id="IPR023465">
    <property type="entry name" value="Riboflavin_kinase_dom_sf"/>
</dbReference>
<evidence type="ECO:0000259" key="17">
    <source>
        <dbReference type="SMART" id="SM00904"/>
    </source>
</evidence>
<keyword evidence="12" id="KW-0067">ATP-binding</keyword>
<keyword evidence="6" id="KW-0288">FMN</keyword>
<evidence type="ECO:0000256" key="14">
    <source>
        <dbReference type="ARBA" id="ARBA00050912"/>
    </source>
</evidence>
<evidence type="ECO:0000256" key="1">
    <source>
        <dbReference type="ARBA" id="ARBA00001947"/>
    </source>
</evidence>
<evidence type="ECO:0000256" key="8">
    <source>
        <dbReference type="ARBA" id="ARBA00022723"/>
    </source>
</evidence>
<evidence type="ECO:0000256" key="16">
    <source>
        <dbReference type="ARBA" id="ARBA00077632"/>
    </source>
</evidence>
<dbReference type="SUPFAM" id="SSF82114">
    <property type="entry name" value="Riboflavin kinase-like"/>
    <property type="match status" value="1"/>
</dbReference>
<evidence type="ECO:0000256" key="15">
    <source>
        <dbReference type="ARBA" id="ARBA00054097"/>
    </source>
</evidence>
<dbReference type="EC" id="2.7.1.26" evidence="3"/>
<dbReference type="Proteomes" id="UP001497497">
    <property type="component" value="Unassembled WGS sequence"/>
</dbReference>
<evidence type="ECO:0000313" key="19">
    <source>
        <dbReference type="Proteomes" id="UP001497497"/>
    </source>
</evidence>
<evidence type="ECO:0000256" key="3">
    <source>
        <dbReference type="ARBA" id="ARBA00012105"/>
    </source>
</evidence>
<evidence type="ECO:0000256" key="5">
    <source>
        <dbReference type="ARBA" id="ARBA00022630"/>
    </source>
</evidence>
<dbReference type="GO" id="GO:0005739">
    <property type="term" value="C:mitochondrion"/>
    <property type="evidence" value="ECO:0007669"/>
    <property type="project" value="TreeGrafter"/>
</dbReference>
<evidence type="ECO:0000313" key="18">
    <source>
        <dbReference type="EMBL" id="CAL1539686.1"/>
    </source>
</evidence>
<dbReference type="GO" id="GO:0009398">
    <property type="term" value="P:FMN biosynthetic process"/>
    <property type="evidence" value="ECO:0007669"/>
    <property type="project" value="TreeGrafter"/>
</dbReference>
<keyword evidence="11" id="KW-0862">Zinc</keyword>
<keyword evidence="9" id="KW-0547">Nucleotide-binding</keyword>
<dbReference type="GO" id="GO:0005524">
    <property type="term" value="F:ATP binding"/>
    <property type="evidence" value="ECO:0007669"/>
    <property type="project" value="UniProtKB-KW"/>
</dbReference>
<dbReference type="Pfam" id="PF01687">
    <property type="entry name" value="Flavokinase"/>
    <property type="match status" value="1"/>
</dbReference>
<comment type="cofactor">
    <cofactor evidence="1">
        <name>Zn(2+)</name>
        <dbReference type="ChEBI" id="CHEBI:29105"/>
    </cofactor>
</comment>
<sequence length="275" mass="30642">MSLPYTHLPFYAEGTVVSGFGRGSKELGIPTANFPEDVVKKLPENFKCGVYYGLAKISSNENVFKMTMSVGWNPYYHNTVKTMETHIMHEFESDFYGDHLKIIVLGYIRDMLNFKSLEDLIKAIQADISESNTKLDESELLKYREDPFFFTSPVVLPEADWGSSRMVSNSNNAVDSCEGHCCPIDSNHVIPTSDGELTGHHHHSHQVDLAKTTSNGLVNGTHESCDDKEVFISNLKVKNSACCEQKLNSGSDQDLVVTNWNNVGLSNCSYNNSTP</sequence>
<dbReference type="SMART" id="SM00904">
    <property type="entry name" value="Flavokinase"/>
    <property type="match status" value="1"/>
</dbReference>
<reference evidence="18 19" key="1">
    <citation type="submission" date="2024-04" db="EMBL/GenBank/DDBJ databases">
        <authorList>
            <consortium name="Genoscope - CEA"/>
            <person name="William W."/>
        </authorList>
    </citation>
    <scope>NUCLEOTIDE SEQUENCE [LARGE SCALE GENOMIC DNA]</scope>
</reference>
<evidence type="ECO:0000256" key="9">
    <source>
        <dbReference type="ARBA" id="ARBA00022741"/>
    </source>
</evidence>